<dbReference type="RefSeq" id="XP_041160104.1">
    <property type="nucleotide sequence ID" value="XM_041297925.1"/>
</dbReference>
<dbReference type="AlphaFoldDB" id="A0A9P7APN5"/>
<name>A0A9P7APN5_9AGAM</name>
<reference evidence="1" key="1">
    <citation type="journal article" date="2020" name="New Phytol.">
        <title>Comparative genomics reveals dynamic genome evolution in host specialist ectomycorrhizal fungi.</title>
        <authorList>
            <person name="Lofgren L.A."/>
            <person name="Nguyen N.H."/>
            <person name="Vilgalys R."/>
            <person name="Ruytinx J."/>
            <person name="Liao H.L."/>
            <person name="Branco S."/>
            <person name="Kuo A."/>
            <person name="LaButti K."/>
            <person name="Lipzen A."/>
            <person name="Andreopoulos W."/>
            <person name="Pangilinan J."/>
            <person name="Riley R."/>
            <person name="Hundley H."/>
            <person name="Na H."/>
            <person name="Barry K."/>
            <person name="Grigoriev I.V."/>
            <person name="Stajich J.E."/>
            <person name="Kennedy P.G."/>
        </authorList>
    </citation>
    <scope>NUCLEOTIDE SEQUENCE</scope>
    <source>
        <strain evidence="1">S12</strain>
    </source>
</reference>
<dbReference type="Pfam" id="PF18758">
    <property type="entry name" value="KDZ"/>
    <property type="match status" value="1"/>
</dbReference>
<protein>
    <recommendedName>
        <fullName evidence="3">CxC1-like cysteine cluster associated with KDZ transposases domain-containing protein</fullName>
    </recommendedName>
</protein>
<dbReference type="EMBL" id="JABBWE010000029">
    <property type="protein sequence ID" value="KAG1793706.1"/>
    <property type="molecule type" value="Genomic_DNA"/>
</dbReference>
<proteinExistence type="predicted"/>
<dbReference type="PANTHER" id="PTHR33096:SF1">
    <property type="entry name" value="CXC1-LIKE CYSTEINE CLUSTER ASSOCIATED WITH KDZ TRANSPOSASES DOMAIN-CONTAINING PROTEIN"/>
    <property type="match status" value="1"/>
</dbReference>
<evidence type="ECO:0000313" key="1">
    <source>
        <dbReference type="EMBL" id="KAG1793706.1"/>
    </source>
</evidence>
<dbReference type="GeneID" id="64591689"/>
<evidence type="ECO:0000313" key="2">
    <source>
        <dbReference type="Proteomes" id="UP000719766"/>
    </source>
</evidence>
<organism evidence="1 2">
    <name type="scientific">Suillus plorans</name>
    <dbReference type="NCBI Taxonomy" id="116603"/>
    <lineage>
        <taxon>Eukaryota</taxon>
        <taxon>Fungi</taxon>
        <taxon>Dikarya</taxon>
        <taxon>Basidiomycota</taxon>
        <taxon>Agaricomycotina</taxon>
        <taxon>Agaricomycetes</taxon>
        <taxon>Agaricomycetidae</taxon>
        <taxon>Boletales</taxon>
        <taxon>Suillineae</taxon>
        <taxon>Suillaceae</taxon>
        <taxon>Suillus</taxon>
    </lineage>
</organism>
<accession>A0A9P7APN5</accession>
<gene>
    <name evidence="1" type="ORF">HD556DRAFT_1237701</name>
</gene>
<dbReference type="PANTHER" id="PTHR33096">
    <property type="entry name" value="CXC2 DOMAIN-CONTAINING PROTEIN"/>
    <property type="match status" value="1"/>
</dbReference>
<dbReference type="Proteomes" id="UP000719766">
    <property type="component" value="Unassembled WGS sequence"/>
</dbReference>
<dbReference type="InterPro" id="IPR040521">
    <property type="entry name" value="KDZ"/>
</dbReference>
<evidence type="ECO:0008006" key="3">
    <source>
        <dbReference type="Google" id="ProtNLM"/>
    </source>
</evidence>
<keyword evidence="2" id="KW-1185">Reference proteome</keyword>
<comment type="caution">
    <text evidence="1">The sequence shown here is derived from an EMBL/GenBank/DDBJ whole genome shotgun (WGS) entry which is preliminary data.</text>
</comment>
<dbReference type="OrthoDB" id="3246730at2759"/>
<sequence>MTLEEKRALEALQERNDDNIMFDGFNGDDDFGSSVLDGSESVNISHAGGELHELTRQLISDFWKGNSQTRGHRADYRTRRDRTRRRTEAFDQQMSALTRAYLDWNLANGGSDGRGFFSQYRDTCGTFGTMVDANAGSIIINVVDVFYAERLPLTILSTDSFIASALVRQGVVPCSPISPSTGVTMQALNFYHIARQRNPHFSIQAYVKTLCDLQGVQFHPYLSRQFSIALDVYLQILSNVKSLVHEAIGRSNSNWRLMHACPACTYTLKDEDTLKFRLLYTMDGNDSLKRVLKKVVRDDSEYLDDDNDIPLPRSAELPSTQSVGGDRYLTRDYVNSFAGDSSVDMLSVDDKENPCAGRWNNMKDEKTRRMWGVFDESGIFMAVCRHGFSLVIADMVQSGEQSKYPLAVVSKLLEVFGKDLGGGYDIGCRFKTTLNRSVLGQSARELNHTSLVGAFHGHAHKRLCQLDHLTTYVKGLGLEDLEGCERTFSKSNALASSVRYSSIFHRRQAIANYFQHTDDFEVYANLSTFLYNNYKQALCILHDGQSTLPQLMRELGITNDSVFENWLVEERAYLMSLNQEPKHETLQMEYWQKLVNMTASKKDLDVASAPWSISTPSSASFGSRDIATTIRIETARRHAIENYEKDLKVVQELEVKLGVTRRWTPDDIEWKDAGRLVANRKFQRALDSLEGLVVARIFELSKMNRAGTGYKLRKHIGRALQARSAAIRTALDRYNTAARALSPPRPSLSWDEVVEYAFLSDFDLLRDARQDVSQHAWATPTGRLAMDTYYKMQRAREEVQRLNIEVKRMVTYLRDEDLYLRECDKQLRTIHPALAYQVSVHRNIYARFTEHHFRRLVSMGKLHGFTGSLSPGVSSEESPGASGSAPAVCIPARLLVPVVPVVTENVEDGIADLDDEEGAEVDGEEQSRILEDILQVTFDV</sequence>